<dbReference type="EMBL" id="CAJVQB010023012">
    <property type="protein sequence ID" value="CAG8800882.1"/>
    <property type="molecule type" value="Genomic_DNA"/>
</dbReference>
<proteinExistence type="predicted"/>
<organism evidence="1 2">
    <name type="scientific">Gigaspora margarita</name>
    <dbReference type="NCBI Taxonomy" id="4874"/>
    <lineage>
        <taxon>Eukaryota</taxon>
        <taxon>Fungi</taxon>
        <taxon>Fungi incertae sedis</taxon>
        <taxon>Mucoromycota</taxon>
        <taxon>Glomeromycotina</taxon>
        <taxon>Glomeromycetes</taxon>
        <taxon>Diversisporales</taxon>
        <taxon>Gigasporaceae</taxon>
        <taxon>Gigaspora</taxon>
    </lineage>
</organism>
<dbReference type="Proteomes" id="UP000789901">
    <property type="component" value="Unassembled WGS sequence"/>
</dbReference>
<evidence type="ECO:0000313" key="1">
    <source>
        <dbReference type="EMBL" id="CAG8800882.1"/>
    </source>
</evidence>
<reference evidence="1 2" key="1">
    <citation type="submission" date="2021-06" db="EMBL/GenBank/DDBJ databases">
        <authorList>
            <person name="Kallberg Y."/>
            <person name="Tangrot J."/>
            <person name="Rosling A."/>
        </authorList>
    </citation>
    <scope>NUCLEOTIDE SEQUENCE [LARGE SCALE GENOMIC DNA]</scope>
    <source>
        <strain evidence="1 2">120-4 pot B 10/14</strain>
    </source>
</reference>
<gene>
    <name evidence="1" type="ORF">GMARGA_LOCUS23071</name>
</gene>
<evidence type="ECO:0000313" key="2">
    <source>
        <dbReference type="Proteomes" id="UP000789901"/>
    </source>
</evidence>
<comment type="caution">
    <text evidence="1">The sequence shown here is derived from an EMBL/GenBank/DDBJ whole genome shotgun (WGS) entry which is preliminary data.</text>
</comment>
<keyword evidence="2" id="KW-1185">Reference proteome</keyword>
<protein>
    <submittedName>
        <fullName evidence="1">35299_t:CDS:1</fullName>
    </submittedName>
</protein>
<sequence length="118" mass="13772">MASQNSETVPNTNTININESNANTFSTKDIWSYVNKGAALGHEHYKASCKWCTVTWDRGWPSDMRIHLARQCLNVSDNIKYFWRDFIVEEKNSIRKKLKYDQSEITTHFQKIESIPEA</sequence>
<accession>A0ABN7VV23</accession>
<name>A0ABN7VV23_GIGMA</name>